<dbReference type="AlphaFoldDB" id="A0A5S3PN67"/>
<feature type="disulfide bond" description="Redox-active" evidence="4">
    <location>
        <begin position="90"/>
        <end position="94"/>
    </location>
</feature>
<dbReference type="PROSITE" id="PS51352">
    <property type="entry name" value="THIOREDOXIN_2"/>
    <property type="match status" value="1"/>
</dbReference>
<evidence type="ECO:0000256" key="2">
    <source>
        <dbReference type="ARBA" id="ARBA00023008"/>
    </source>
</evidence>
<dbReference type="Pfam" id="PF02630">
    <property type="entry name" value="SCO1-SenC"/>
    <property type="match status" value="1"/>
</dbReference>
<dbReference type="SUPFAM" id="SSF52833">
    <property type="entry name" value="Thioredoxin-like"/>
    <property type="match status" value="1"/>
</dbReference>
<keyword evidence="2 3" id="KW-0186">Copper</keyword>
<keyword evidence="3" id="KW-0479">Metal-binding</keyword>
<dbReference type="PANTHER" id="PTHR12151:SF25">
    <property type="entry name" value="LINALOOL DEHYDRATASE_ISOMERASE DOMAIN-CONTAINING PROTEIN"/>
    <property type="match status" value="1"/>
</dbReference>
<dbReference type="OrthoDB" id="9811998at2"/>
<evidence type="ECO:0000313" key="8">
    <source>
        <dbReference type="Proteomes" id="UP000310314"/>
    </source>
</evidence>
<dbReference type="EMBL" id="VATY01000003">
    <property type="protein sequence ID" value="TMM55939.1"/>
    <property type="molecule type" value="Genomic_DNA"/>
</dbReference>
<feature type="binding site" evidence="3">
    <location>
        <position position="90"/>
    </location>
    <ligand>
        <name>Cu cation</name>
        <dbReference type="ChEBI" id="CHEBI:23378"/>
    </ligand>
</feature>
<comment type="caution">
    <text evidence="7">The sequence shown here is derived from an EMBL/GenBank/DDBJ whole genome shotgun (WGS) entry which is preliminary data.</text>
</comment>
<evidence type="ECO:0000313" key="7">
    <source>
        <dbReference type="EMBL" id="TMM55939.1"/>
    </source>
</evidence>
<dbReference type="GO" id="GO:0046872">
    <property type="term" value="F:metal ion binding"/>
    <property type="evidence" value="ECO:0007669"/>
    <property type="project" value="UniProtKB-KW"/>
</dbReference>
<reference evidence="7 8" key="1">
    <citation type="submission" date="2019-05" db="EMBL/GenBank/DDBJ databases">
        <authorList>
            <person name="Zhang J.-Y."/>
            <person name="Feg X."/>
            <person name="Du Z.-J."/>
        </authorList>
    </citation>
    <scope>NUCLEOTIDE SEQUENCE [LARGE SCALE GENOMIC DNA]</scope>
    <source>
        <strain evidence="7 8">RZ26</strain>
    </source>
</reference>
<dbReference type="RefSeq" id="WP_138658807.1">
    <property type="nucleotide sequence ID" value="NZ_VATY01000003.1"/>
</dbReference>
<evidence type="ECO:0000256" key="3">
    <source>
        <dbReference type="PIRSR" id="PIRSR603782-1"/>
    </source>
</evidence>
<keyword evidence="5" id="KW-0472">Membrane</keyword>
<keyword evidence="4" id="KW-1015">Disulfide bond</keyword>
<dbReference type="InterPro" id="IPR036249">
    <property type="entry name" value="Thioredoxin-like_sf"/>
</dbReference>
<keyword evidence="5" id="KW-1133">Transmembrane helix</keyword>
<accession>A0A5S3PN67</accession>
<protein>
    <submittedName>
        <fullName evidence="7">SCO family protein</fullName>
    </submittedName>
</protein>
<organism evidence="7 8">
    <name type="scientific">Maribacter algarum</name>
    <name type="common">ex Zhang et al. 2020</name>
    <dbReference type="NCBI Taxonomy" id="2578118"/>
    <lineage>
        <taxon>Bacteria</taxon>
        <taxon>Pseudomonadati</taxon>
        <taxon>Bacteroidota</taxon>
        <taxon>Flavobacteriia</taxon>
        <taxon>Flavobacteriales</taxon>
        <taxon>Flavobacteriaceae</taxon>
        <taxon>Maribacter</taxon>
    </lineage>
</organism>
<dbReference type="Proteomes" id="UP000310314">
    <property type="component" value="Unassembled WGS sequence"/>
</dbReference>
<proteinExistence type="inferred from homology"/>
<keyword evidence="8" id="KW-1185">Reference proteome</keyword>
<evidence type="ECO:0000256" key="4">
    <source>
        <dbReference type="PIRSR" id="PIRSR603782-2"/>
    </source>
</evidence>
<keyword evidence="5" id="KW-0812">Transmembrane</keyword>
<evidence type="ECO:0000256" key="1">
    <source>
        <dbReference type="ARBA" id="ARBA00010996"/>
    </source>
</evidence>
<evidence type="ECO:0000256" key="5">
    <source>
        <dbReference type="SAM" id="Phobius"/>
    </source>
</evidence>
<dbReference type="PANTHER" id="PTHR12151">
    <property type="entry name" value="ELECTRON TRANSPORT PROTIN SCO1/SENC FAMILY MEMBER"/>
    <property type="match status" value="1"/>
</dbReference>
<dbReference type="InterPro" id="IPR013766">
    <property type="entry name" value="Thioredoxin_domain"/>
</dbReference>
<feature type="binding site" evidence="3">
    <location>
        <position position="94"/>
    </location>
    <ligand>
        <name>Cu cation</name>
        <dbReference type="ChEBI" id="CHEBI:23378"/>
    </ligand>
</feature>
<sequence>MKQFNKSVLYVAILIAFSIAVVLLLFNAKSELPVFNPSDFNSELVDVSLHNEMGDHSVSDFELRNQNGDTITQEDYDGKIYVTDFFFTRCPSICPIMSNNMEKLQSTFLDEADVMFLSVSVTPKLDSIPIIKDYAEKHGVIDGKWNITTGDKKHIYNLARKSYFAVVNEGDGGLQDFIHTPNFILIDKQKRIRGVYDGTKNEEMTRLTQDLKSLL</sequence>
<evidence type="ECO:0000259" key="6">
    <source>
        <dbReference type="PROSITE" id="PS51352"/>
    </source>
</evidence>
<feature type="domain" description="Thioredoxin" evidence="6">
    <location>
        <begin position="26"/>
        <end position="215"/>
    </location>
</feature>
<name>A0A5S3PN67_9FLAO</name>
<comment type="similarity">
    <text evidence="1">Belongs to the SCO1/2 family.</text>
</comment>
<dbReference type="InterPro" id="IPR003782">
    <property type="entry name" value="SCO1/SenC"/>
</dbReference>
<dbReference type="Gene3D" id="3.40.30.10">
    <property type="entry name" value="Glutaredoxin"/>
    <property type="match status" value="1"/>
</dbReference>
<feature type="transmembrane region" description="Helical" evidence="5">
    <location>
        <begin position="7"/>
        <end position="26"/>
    </location>
</feature>
<dbReference type="CDD" id="cd02968">
    <property type="entry name" value="SCO"/>
    <property type="match status" value="1"/>
</dbReference>
<gene>
    <name evidence="7" type="ORF">FEE95_14945</name>
</gene>
<feature type="binding site" evidence="3">
    <location>
        <position position="179"/>
    </location>
    <ligand>
        <name>Cu cation</name>
        <dbReference type="ChEBI" id="CHEBI:23378"/>
    </ligand>
</feature>